<dbReference type="Pfam" id="PF08032">
    <property type="entry name" value="SpoU_sub_bind"/>
    <property type="match status" value="1"/>
</dbReference>
<dbReference type="GO" id="GO:0008173">
    <property type="term" value="F:RNA methyltransferase activity"/>
    <property type="evidence" value="ECO:0007669"/>
    <property type="project" value="InterPro"/>
</dbReference>
<dbReference type="GO" id="GO:0032259">
    <property type="term" value="P:methylation"/>
    <property type="evidence" value="ECO:0007669"/>
    <property type="project" value="UniProtKB-KW"/>
</dbReference>
<keyword evidence="2 4" id="KW-0808">Transferase</keyword>
<sequence length="256" mass="27445">MERKNRPAVKSLPLLIGRKPIMEALESGAAMEKIFMLRSATGPEINTIKTLARNLNIPVSQVPVEKLDNLTKSQHQGVVAWASLLNYIDLQAGISHIVEQGQTPLFVLLDGITDVRNVGAIARSALCCGAQALILPTSHAASLTEEAVKASAGALHKILLCRIPSVPQAVDVLKLNGIQILGTQMKGSVPVYDADMTIPSCIVMGAEDTGISKDVLKRADVLIRIPMVTAFDSLNVSVATGMILYEAAKQRILEHK</sequence>
<accession>A0A2S7T147</accession>
<comment type="caution">
    <text evidence="4">The sequence shown here is derived from an EMBL/GenBank/DDBJ whole genome shotgun (WGS) entry which is preliminary data.</text>
</comment>
<dbReference type="GO" id="GO:0005829">
    <property type="term" value="C:cytosol"/>
    <property type="evidence" value="ECO:0007669"/>
    <property type="project" value="TreeGrafter"/>
</dbReference>
<dbReference type="SUPFAM" id="SSF75217">
    <property type="entry name" value="alpha/beta knot"/>
    <property type="match status" value="1"/>
</dbReference>
<name>A0A2S7T147_9BACT</name>
<dbReference type="InterPro" id="IPR013123">
    <property type="entry name" value="SpoU_subst-bd"/>
</dbReference>
<dbReference type="AlphaFoldDB" id="A0A2S7T147"/>
<dbReference type="GO" id="GO:0006396">
    <property type="term" value="P:RNA processing"/>
    <property type="evidence" value="ECO:0007669"/>
    <property type="project" value="InterPro"/>
</dbReference>
<dbReference type="GO" id="GO:0003723">
    <property type="term" value="F:RNA binding"/>
    <property type="evidence" value="ECO:0007669"/>
    <property type="project" value="InterPro"/>
</dbReference>
<dbReference type="PANTHER" id="PTHR46429">
    <property type="entry name" value="23S RRNA (GUANOSINE-2'-O-)-METHYLTRANSFERASE RLMB"/>
    <property type="match status" value="1"/>
</dbReference>
<organism evidence="4 5">
    <name type="scientific">Flavipsychrobacter stenotrophus</name>
    <dbReference type="NCBI Taxonomy" id="2077091"/>
    <lineage>
        <taxon>Bacteria</taxon>
        <taxon>Pseudomonadati</taxon>
        <taxon>Bacteroidota</taxon>
        <taxon>Chitinophagia</taxon>
        <taxon>Chitinophagales</taxon>
        <taxon>Chitinophagaceae</taxon>
        <taxon>Flavipsychrobacter</taxon>
    </lineage>
</organism>
<evidence type="ECO:0000313" key="5">
    <source>
        <dbReference type="Proteomes" id="UP000239872"/>
    </source>
</evidence>
<dbReference type="PANTHER" id="PTHR46429:SF1">
    <property type="entry name" value="23S RRNA (GUANOSINE-2'-O-)-METHYLTRANSFERASE RLMB"/>
    <property type="match status" value="1"/>
</dbReference>
<dbReference type="Gene3D" id="3.30.1330.30">
    <property type="match status" value="1"/>
</dbReference>
<dbReference type="InterPro" id="IPR029064">
    <property type="entry name" value="Ribosomal_eL30-like_sf"/>
</dbReference>
<dbReference type="Gene3D" id="3.40.1280.10">
    <property type="match status" value="1"/>
</dbReference>
<dbReference type="CDD" id="cd18103">
    <property type="entry name" value="SpoU-like_RlmB"/>
    <property type="match status" value="1"/>
</dbReference>
<dbReference type="InterPro" id="IPR029026">
    <property type="entry name" value="tRNA_m1G_MTases_N"/>
</dbReference>
<gene>
    <name evidence="4" type="ORF">CJD36_004085</name>
</gene>
<dbReference type="Pfam" id="PF00588">
    <property type="entry name" value="SpoU_methylase"/>
    <property type="match status" value="1"/>
</dbReference>
<keyword evidence="5" id="KW-1185">Reference proteome</keyword>
<evidence type="ECO:0000259" key="3">
    <source>
        <dbReference type="SMART" id="SM00967"/>
    </source>
</evidence>
<evidence type="ECO:0000256" key="1">
    <source>
        <dbReference type="ARBA" id="ARBA00022603"/>
    </source>
</evidence>
<dbReference type="NCBIfam" id="TIGR00186">
    <property type="entry name" value="rRNA_methyl_3"/>
    <property type="match status" value="1"/>
</dbReference>
<dbReference type="EMBL" id="PPSL01000001">
    <property type="protein sequence ID" value="PQJ12933.1"/>
    <property type="molecule type" value="Genomic_DNA"/>
</dbReference>
<reference evidence="4 5" key="1">
    <citation type="submission" date="2018-01" db="EMBL/GenBank/DDBJ databases">
        <title>A novel member of the phylum Bacteroidetes isolated from glacier ice.</title>
        <authorList>
            <person name="Liu Q."/>
            <person name="Xin Y.-H."/>
        </authorList>
    </citation>
    <scope>NUCLEOTIDE SEQUENCE [LARGE SCALE GENOMIC DNA]</scope>
    <source>
        <strain evidence="4 5">RB1R16</strain>
    </source>
</reference>
<dbReference type="InterPro" id="IPR029028">
    <property type="entry name" value="Alpha/beta_knot_MTases"/>
</dbReference>
<dbReference type="Proteomes" id="UP000239872">
    <property type="component" value="Unassembled WGS sequence"/>
</dbReference>
<dbReference type="SUPFAM" id="SSF55315">
    <property type="entry name" value="L30e-like"/>
    <property type="match status" value="1"/>
</dbReference>
<evidence type="ECO:0000313" key="4">
    <source>
        <dbReference type="EMBL" id="PQJ12933.1"/>
    </source>
</evidence>
<dbReference type="SMART" id="SM00967">
    <property type="entry name" value="SpoU_sub_bind"/>
    <property type="match status" value="1"/>
</dbReference>
<dbReference type="RefSeq" id="WP_105037817.1">
    <property type="nucleotide sequence ID" value="NZ_PPSL01000001.1"/>
</dbReference>
<evidence type="ECO:0000256" key="2">
    <source>
        <dbReference type="ARBA" id="ARBA00022679"/>
    </source>
</evidence>
<feature type="domain" description="RNA 2-O ribose methyltransferase substrate binding" evidence="3">
    <location>
        <begin position="14"/>
        <end position="88"/>
    </location>
</feature>
<protein>
    <submittedName>
        <fullName evidence="4">23S rRNA (Guanosine(2251)-2'-O)-methyltransferase RlmB</fullName>
    </submittedName>
</protein>
<dbReference type="InterPro" id="IPR001537">
    <property type="entry name" value="SpoU_MeTrfase"/>
</dbReference>
<dbReference type="OrthoDB" id="9794400at2"/>
<dbReference type="InterPro" id="IPR004441">
    <property type="entry name" value="rRNA_MeTrfase_TrmH"/>
</dbReference>
<keyword evidence="1 4" id="KW-0489">Methyltransferase</keyword>
<proteinExistence type="predicted"/>